<dbReference type="OrthoDB" id="4227515at2759"/>
<sequence length="582" mass="67229">MSPDGSYPYHFFGNLRLENPHKHLNDEELDKLRSLEPLIHQLSHKSKDSCFNIEKEFKAFTEKEVGAWLALGVKRPPQHLLHPSGEIDSPVACHLHNPTFYVKTPESQETDNISNPCIRQLHQAGFSSKNCFIFDDICRRDRTEDVLLFYTSEILQIHQEFMLSIRKAMGAKVEIFFGKNVREKMEKQLELVPLRLWGEFRDVEIFLEMQDQTLLRFVLYGQFDNSSREIVRQLEKNATEQLKMAFPVRYEELELSVKALVDKVEFRNEGQPLKLLYSNRVALMTQSFLEATRKSFGENVSYHAITQGECLSDSIDGWEWLGELDQIPEPLLSWIKSQDGLRIDRKLISSKEELVLAYQFLSPLDEDMLDTNCTQSGHNVHLKSEKGEAVKRVLDDAFACFAVADAKKYVVWYRMNSCGRPDCRVDGQAILVPLSPHQEYRMARHKDLLCLRTAAWERHLVRCLPQELSGLPKQVATTCEACKKQDCFDTRPRWTSENSSRIPTILKCALSKKWDNLVAAGINADEYPRCPNILWSHKQHKTKLRELIAAKKRAIADDNDEQPTQSVKLRRVFTSKGKFGKL</sequence>
<name>A0A7H8QIX8_TALRU</name>
<organism evidence="1 2">
    <name type="scientific">Talaromyces rugulosus</name>
    <name type="common">Penicillium rugulosum</name>
    <dbReference type="NCBI Taxonomy" id="121627"/>
    <lineage>
        <taxon>Eukaryota</taxon>
        <taxon>Fungi</taxon>
        <taxon>Dikarya</taxon>
        <taxon>Ascomycota</taxon>
        <taxon>Pezizomycotina</taxon>
        <taxon>Eurotiomycetes</taxon>
        <taxon>Eurotiomycetidae</taxon>
        <taxon>Eurotiales</taxon>
        <taxon>Trichocomaceae</taxon>
        <taxon>Talaromyces</taxon>
        <taxon>Talaromyces sect. Islandici</taxon>
    </lineage>
</organism>
<proteinExistence type="predicted"/>
<dbReference type="EMBL" id="CP055898">
    <property type="protein sequence ID" value="QKX53133.1"/>
    <property type="molecule type" value="Genomic_DNA"/>
</dbReference>
<dbReference type="GeneID" id="55987722"/>
<accession>A0A7H8QIX8</accession>
<evidence type="ECO:0000313" key="1">
    <source>
        <dbReference type="EMBL" id="QKX53133.1"/>
    </source>
</evidence>
<gene>
    <name evidence="1" type="ORF">TRUGW13939_00207</name>
</gene>
<evidence type="ECO:0000313" key="2">
    <source>
        <dbReference type="Proteomes" id="UP000509510"/>
    </source>
</evidence>
<reference evidence="2" key="1">
    <citation type="submission" date="2020-06" db="EMBL/GenBank/DDBJ databases">
        <title>A chromosome-scale genome assembly of Talaromyces rugulosus W13939.</title>
        <authorList>
            <person name="Wang B."/>
            <person name="Guo L."/>
            <person name="Ye K."/>
            <person name="Wang L."/>
        </authorList>
    </citation>
    <scope>NUCLEOTIDE SEQUENCE [LARGE SCALE GENOMIC DNA]</scope>
    <source>
        <strain evidence="2">W13939</strain>
    </source>
</reference>
<keyword evidence="2" id="KW-1185">Reference proteome</keyword>
<dbReference type="AlphaFoldDB" id="A0A7H8QIX8"/>
<dbReference type="Proteomes" id="UP000509510">
    <property type="component" value="Chromosome I"/>
</dbReference>
<dbReference type="KEGG" id="trg:TRUGW13939_00207"/>
<dbReference type="RefSeq" id="XP_035339312.1">
    <property type="nucleotide sequence ID" value="XM_035483419.1"/>
</dbReference>
<protein>
    <submittedName>
        <fullName evidence="1">Uncharacterized protein</fullName>
    </submittedName>
</protein>